<organism evidence="1 2">
    <name type="scientific">Brachybacterium huguangmaarense</name>
    <dbReference type="NCBI Taxonomy" id="1652028"/>
    <lineage>
        <taxon>Bacteria</taxon>
        <taxon>Bacillati</taxon>
        <taxon>Actinomycetota</taxon>
        <taxon>Actinomycetes</taxon>
        <taxon>Micrococcales</taxon>
        <taxon>Dermabacteraceae</taxon>
        <taxon>Brachybacterium</taxon>
    </lineage>
</organism>
<evidence type="ECO:0000313" key="2">
    <source>
        <dbReference type="Proteomes" id="UP001164305"/>
    </source>
</evidence>
<reference evidence="1" key="1">
    <citation type="submission" date="2022-10" db="EMBL/GenBank/DDBJ databases">
        <title>Whole-Genome Sequencing of Brachybacterium huguangmaarense BRM-3, Isolated from Betula schmidtii.</title>
        <authorList>
            <person name="Haam D."/>
        </authorList>
    </citation>
    <scope>NUCLEOTIDE SEQUENCE</scope>
    <source>
        <strain evidence="1">BRM-3</strain>
    </source>
</reference>
<proteinExistence type="predicted"/>
<dbReference type="EMBL" id="CP107020">
    <property type="protein sequence ID" value="UYG17399.1"/>
    <property type="molecule type" value="Genomic_DNA"/>
</dbReference>
<dbReference type="Proteomes" id="UP001164305">
    <property type="component" value="Chromosome"/>
</dbReference>
<accession>A0ABY6G2G9</accession>
<dbReference type="RefSeq" id="WP_263594608.1">
    <property type="nucleotide sequence ID" value="NZ_CP107020.1"/>
</dbReference>
<evidence type="ECO:0008006" key="3">
    <source>
        <dbReference type="Google" id="ProtNLM"/>
    </source>
</evidence>
<gene>
    <name evidence="1" type="ORF">BRM3_02905</name>
</gene>
<name>A0ABY6G2G9_9MICO</name>
<protein>
    <recommendedName>
        <fullName evidence="3">Lipoprotein</fullName>
    </recommendedName>
</protein>
<sequence>MSAVPALDRRRALSRGRHAVWPAALALVVAVALPACEPSPTTDTPSPTTAPAADAPRDVLADLDRSVWSATDTTSLLALDIDSSAVDTAAWDADGIDSKAIEATRSALADYLSTAMFDPDALRETDDADDEQAIIDAAPTVWKDKLKEQWSADNRRFYAIEFAEPYRVIGAPRGALTWRLAELDDGHTLTLGGTVAYSVIDTRTGDTGAFAVRVGIVATPAAEGADTPSKASIRVTLNGQDICQTDAGDGTIVPAIGTADDAQAAQKAVMDSVIASPDVSADALAHDDSDELSGDVSTAVVCD</sequence>
<keyword evidence="2" id="KW-1185">Reference proteome</keyword>
<evidence type="ECO:0000313" key="1">
    <source>
        <dbReference type="EMBL" id="UYG17399.1"/>
    </source>
</evidence>